<dbReference type="Gene3D" id="2.40.30.170">
    <property type="match status" value="1"/>
</dbReference>
<dbReference type="Proteomes" id="UP000808146">
    <property type="component" value="Unassembled WGS sequence"/>
</dbReference>
<feature type="compositionally biased region" description="Gly residues" evidence="2">
    <location>
        <begin position="327"/>
        <end position="337"/>
    </location>
</feature>
<protein>
    <submittedName>
        <fullName evidence="7">Efflux RND transporter periplasmic adaptor subunit</fullName>
    </submittedName>
</protein>
<dbReference type="SUPFAM" id="SSF111369">
    <property type="entry name" value="HlyD-like secretion proteins"/>
    <property type="match status" value="1"/>
</dbReference>
<evidence type="ECO:0000313" key="7">
    <source>
        <dbReference type="EMBL" id="MBK8891147.1"/>
    </source>
</evidence>
<accession>A0A9D7LVS2</accession>
<evidence type="ECO:0000259" key="4">
    <source>
        <dbReference type="Pfam" id="PF25876"/>
    </source>
</evidence>
<dbReference type="PANTHER" id="PTHR30469:SF33">
    <property type="entry name" value="SLR1207 PROTEIN"/>
    <property type="match status" value="1"/>
</dbReference>
<evidence type="ECO:0000259" key="5">
    <source>
        <dbReference type="Pfam" id="PF25917"/>
    </source>
</evidence>
<feature type="compositionally biased region" description="Basic and acidic residues" evidence="2">
    <location>
        <begin position="306"/>
        <end position="316"/>
    </location>
</feature>
<dbReference type="PANTHER" id="PTHR30469">
    <property type="entry name" value="MULTIDRUG RESISTANCE PROTEIN MDTA"/>
    <property type="match status" value="1"/>
</dbReference>
<dbReference type="InterPro" id="IPR058624">
    <property type="entry name" value="MdtA-like_HH"/>
</dbReference>
<comment type="similarity">
    <text evidence="1">Belongs to the membrane fusion protein (MFP) (TC 8.A.1) family.</text>
</comment>
<feature type="region of interest" description="Disordered" evidence="2">
    <location>
        <begin position="306"/>
        <end position="358"/>
    </location>
</feature>
<evidence type="ECO:0000256" key="2">
    <source>
        <dbReference type="SAM" id="MobiDB-lite"/>
    </source>
</evidence>
<dbReference type="Gene3D" id="2.40.50.100">
    <property type="match status" value="1"/>
</dbReference>
<feature type="domain" description="Multidrug resistance protein MdtA-like alpha-helical hairpin" evidence="4">
    <location>
        <begin position="103"/>
        <end position="171"/>
    </location>
</feature>
<organism evidence="7 8">
    <name type="scientific">Candidatus Dechloromonas phosphorivorans</name>
    <dbReference type="NCBI Taxonomy" id="2899244"/>
    <lineage>
        <taxon>Bacteria</taxon>
        <taxon>Pseudomonadati</taxon>
        <taxon>Pseudomonadota</taxon>
        <taxon>Betaproteobacteria</taxon>
        <taxon>Rhodocyclales</taxon>
        <taxon>Azonexaceae</taxon>
        <taxon>Dechloromonas</taxon>
    </lineage>
</organism>
<keyword evidence="3" id="KW-0472">Membrane</keyword>
<feature type="domain" description="CusB-like beta-barrel" evidence="6">
    <location>
        <begin position="215"/>
        <end position="287"/>
    </location>
</feature>
<evidence type="ECO:0000313" key="8">
    <source>
        <dbReference type="Proteomes" id="UP000808146"/>
    </source>
</evidence>
<gene>
    <name evidence="7" type="ORF">IPN75_12650</name>
</gene>
<reference evidence="7" key="1">
    <citation type="submission" date="2020-10" db="EMBL/GenBank/DDBJ databases">
        <title>Connecting structure to function with the recovery of over 1000 high-quality activated sludge metagenome-assembled genomes encoding full-length rRNA genes using long-read sequencing.</title>
        <authorList>
            <person name="Singleton C.M."/>
            <person name="Petriglieri F."/>
            <person name="Kristensen J.M."/>
            <person name="Kirkegaard R.H."/>
            <person name="Michaelsen T.Y."/>
            <person name="Andersen M.H."/>
            <person name="Karst S.M."/>
            <person name="Dueholm M.S."/>
            <person name="Nielsen P.H."/>
            <person name="Albertsen M."/>
        </authorList>
    </citation>
    <scope>NUCLEOTIDE SEQUENCE</scope>
    <source>
        <strain evidence="7">OdNE_18-Q3-R46-58_BAT3C.305</strain>
    </source>
</reference>
<feature type="transmembrane region" description="Helical" evidence="3">
    <location>
        <begin position="7"/>
        <end position="25"/>
    </location>
</feature>
<dbReference type="EMBL" id="JADKBR010000017">
    <property type="protein sequence ID" value="MBK8891147.1"/>
    <property type="molecule type" value="Genomic_DNA"/>
</dbReference>
<dbReference type="Pfam" id="PF25954">
    <property type="entry name" value="Beta-barrel_RND_2"/>
    <property type="match status" value="1"/>
</dbReference>
<dbReference type="AlphaFoldDB" id="A0A9D7LVS2"/>
<comment type="caution">
    <text evidence="7">The sequence shown here is derived from an EMBL/GenBank/DDBJ whole genome shotgun (WGS) entry which is preliminary data.</text>
</comment>
<keyword evidence="3" id="KW-1133">Transmembrane helix</keyword>
<evidence type="ECO:0000259" key="6">
    <source>
        <dbReference type="Pfam" id="PF25954"/>
    </source>
</evidence>
<dbReference type="Pfam" id="PF25917">
    <property type="entry name" value="BSH_RND"/>
    <property type="match status" value="1"/>
</dbReference>
<dbReference type="NCBIfam" id="TIGR01730">
    <property type="entry name" value="RND_mfp"/>
    <property type="match status" value="1"/>
</dbReference>
<dbReference type="Pfam" id="PF25876">
    <property type="entry name" value="HH_MFP_RND"/>
    <property type="match status" value="1"/>
</dbReference>
<dbReference type="InterPro" id="IPR058792">
    <property type="entry name" value="Beta-barrel_RND_2"/>
</dbReference>
<sequence length="412" mass="43984">MKRIGRILLGVTVVASLIGGGIWYAKQRAASDPEQRYKLATLEKGEVTQTVSANGTLTPLVLVNVGTQVSGTVKKLYVDFNDKVVAGQKMLELDQSLLLAQAKQSEANVVNVVASVELARANAVRMKALFEKEYVSRQEYDQAMQVMKSAEAQLAQARAAEEKDRVNLGYTVITSPVSGVVVARLVDLGQTVAASFQTPVLIQIAQDLSKMAIDTSFAEADIGSITQGQNVRFTVDAFPNRGFQGEVQQIRLNPTNQQNVVTYNVRVRVDNPDLLLLPGMTAYVNIGVQKRSDVLLVPNAALRFKPADAPDKKPENGQKPASTATGSGTGAGMGGGAPAATGEKKGKKRDSQSGTVYVLDGDQIRPVSVQIGITDNRNTEVVSGDLKPGDRVVIGENTGNSKPPSSVGMRMF</sequence>
<dbReference type="Gene3D" id="1.10.287.470">
    <property type="entry name" value="Helix hairpin bin"/>
    <property type="match status" value="1"/>
</dbReference>
<evidence type="ECO:0000256" key="1">
    <source>
        <dbReference type="ARBA" id="ARBA00009477"/>
    </source>
</evidence>
<dbReference type="InterPro" id="IPR006143">
    <property type="entry name" value="RND_pump_MFP"/>
</dbReference>
<dbReference type="Gene3D" id="6.20.50.140">
    <property type="match status" value="1"/>
</dbReference>
<name>A0A9D7LVS2_9RHOO</name>
<feature type="region of interest" description="Disordered" evidence="2">
    <location>
        <begin position="384"/>
        <end position="412"/>
    </location>
</feature>
<evidence type="ECO:0000256" key="3">
    <source>
        <dbReference type="SAM" id="Phobius"/>
    </source>
</evidence>
<dbReference type="InterPro" id="IPR058625">
    <property type="entry name" value="MdtA-like_BSH"/>
</dbReference>
<dbReference type="GO" id="GO:0015562">
    <property type="term" value="F:efflux transmembrane transporter activity"/>
    <property type="evidence" value="ECO:0007669"/>
    <property type="project" value="TreeGrafter"/>
</dbReference>
<dbReference type="GO" id="GO:1990281">
    <property type="term" value="C:efflux pump complex"/>
    <property type="evidence" value="ECO:0007669"/>
    <property type="project" value="TreeGrafter"/>
</dbReference>
<feature type="domain" description="Multidrug resistance protein MdtA-like barrel-sandwich hybrid" evidence="5">
    <location>
        <begin position="63"/>
        <end position="202"/>
    </location>
</feature>
<proteinExistence type="inferred from homology"/>
<keyword evidence="3" id="KW-0812">Transmembrane</keyword>